<reference evidence="1 2" key="1">
    <citation type="submission" date="2024-01" db="EMBL/GenBank/DDBJ databases">
        <title>The genomes of 5 underutilized Papilionoideae crops provide insights into root nodulation and disease resistanc.</title>
        <authorList>
            <person name="Jiang F."/>
        </authorList>
    </citation>
    <scope>NUCLEOTIDE SEQUENCE [LARGE SCALE GENOMIC DNA]</scope>
    <source>
        <strain evidence="1">LVBAO_FW01</strain>
        <tissue evidence="1">Leaves</tissue>
    </source>
</reference>
<comment type="caution">
    <text evidence="1">The sequence shown here is derived from an EMBL/GenBank/DDBJ whole genome shotgun (WGS) entry which is preliminary data.</text>
</comment>
<evidence type="ECO:0000313" key="2">
    <source>
        <dbReference type="Proteomes" id="UP001367508"/>
    </source>
</evidence>
<name>A0AAN9PWF6_CANGL</name>
<keyword evidence="2" id="KW-1185">Reference proteome</keyword>
<sequence length="108" mass="12767">MMNNTSTMYSPQSCVQTWWQLMQTHMFERFMYWKWRELSGDKVSSFVLVYQYGSSIRHWPCNFLSSADVAVLHYGTLEKKMGLGIALGPLGEHEKSKYEMMIFYELSE</sequence>
<proteinExistence type="predicted"/>
<dbReference type="AlphaFoldDB" id="A0AAN9PWF6"/>
<accession>A0AAN9PWF6</accession>
<dbReference type="EMBL" id="JAYMYQ010000008">
    <property type="protein sequence ID" value="KAK7314975.1"/>
    <property type="molecule type" value="Genomic_DNA"/>
</dbReference>
<dbReference type="Proteomes" id="UP001367508">
    <property type="component" value="Unassembled WGS sequence"/>
</dbReference>
<evidence type="ECO:0000313" key="1">
    <source>
        <dbReference type="EMBL" id="KAK7314975.1"/>
    </source>
</evidence>
<organism evidence="1 2">
    <name type="scientific">Canavalia gladiata</name>
    <name type="common">Sword bean</name>
    <name type="synonym">Dolichos gladiatus</name>
    <dbReference type="NCBI Taxonomy" id="3824"/>
    <lineage>
        <taxon>Eukaryota</taxon>
        <taxon>Viridiplantae</taxon>
        <taxon>Streptophyta</taxon>
        <taxon>Embryophyta</taxon>
        <taxon>Tracheophyta</taxon>
        <taxon>Spermatophyta</taxon>
        <taxon>Magnoliopsida</taxon>
        <taxon>eudicotyledons</taxon>
        <taxon>Gunneridae</taxon>
        <taxon>Pentapetalae</taxon>
        <taxon>rosids</taxon>
        <taxon>fabids</taxon>
        <taxon>Fabales</taxon>
        <taxon>Fabaceae</taxon>
        <taxon>Papilionoideae</taxon>
        <taxon>50 kb inversion clade</taxon>
        <taxon>NPAAA clade</taxon>
        <taxon>indigoferoid/millettioid clade</taxon>
        <taxon>Phaseoleae</taxon>
        <taxon>Canavalia</taxon>
    </lineage>
</organism>
<protein>
    <submittedName>
        <fullName evidence="1">Uncharacterized protein</fullName>
    </submittedName>
</protein>
<gene>
    <name evidence="1" type="ORF">VNO77_33507</name>
</gene>